<dbReference type="EC" id="2.6.1.9" evidence="8"/>
<dbReference type="Gene3D" id="3.40.640.10">
    <property type="entry name" value="Type I PLP-dependent aspartate aminotransferase-like (Major domain)"/>
    <property type="match status" value="1"/>
</dbReference>
<dbReference type="PANTHER" id="PTHR43643">
    <property type="entry name" value="HISTIDINOL-PHOSPHATE AMINOTRANSFERASE 2"/>
    <property type="match status" value="1"/>
</dbReference>
<dbReference type="CDD" id="cd00609">
    <property type="entry name" value="AAT_like"/>
    <property type="match status" value="1"/>
</dbReference>
<dbReference type="RefSeq" id="WP_115010931.1">
    <property type="nucleotide sequence ID" value="NZ_UGHV01000001.1"/>
</dbReference>
<feature type="domain" description="Aminotransferase class I/classII large" evidence="7">
    <location>
        <begin position="27"/>
        <end position="348"/>
    </location>
</feature>
<evidence type="ECO:0000256" key="3">
    <source>
        <dbReference type="ARBA" id="ARBA00022576"/>
    </source>
</evidence>
<evidence type="ECO:0000256" key="5">
    <source>
        <dbReference type="ARBA" id="ARBA00022898"/>
    </source>
</evidence>
<evidence type="ECO:0000256" key="1">
    <source>
        <dbReference type="ARBA" id="ARBA00001933"/>
    </source>
</evidence>
<proteinExistence type="inferred from homology"/>
<reference evidence="8 9" key="1">
    <citation type="submission" date="2018-06" db="EMBL/GenBank/DDBJ databases">
        <authorList>
            <consortium name="Pathogen Informatics"/>
            <person name="Doyle S."/>
        </authorList>
    </citation>
    <scope>NUCLEOTIDE SEQUENCE [LARGE SCALE GENOMIC DNA]</scope>
    <source>
        <strain evidence="8 9">NCTC12410</strain>
    </source>
</reference>
<comment type="similarity">
    <text evidence="2">Belongs to the class-II pyridoxal-phosphate-dependent aminotransferase family. Histidinol-phosphate aminotransferase subfamily.</text>
</comment>
<sequence length="357" mass="40893">MQPNIFIQTLKPYIPIAHKIWEIPNHKDILKLDWNESTLPPSPQVLLALHKALENDHLHWYPNTKNDTLLQLLSTYTKLPSSCIETFASSDCAHEFILQVFAMAGDRVCIIAPTYDNFRSSAQGRGLQSVFFHTNSGNIEWEKLDTFLESNAPQMLYICNPNNPTGTLHDTNALTKLIQKYADIMFIVDEAYYEFCGISLAHIVPHTPNLIITRTFSKAFGLASLRIGYVLSTAQNITALNRLRNAKNIPHLSQIGAIAALENIAYMQDYVKEVKQGRQYFLQVLGEMRDLYVYTTEANFVFLRYDKAENLCEFLESKHIFIRNYAHILPSHCRISIGTKAQMQKVAHYMQDFITQN</sequence>
<dbReference type="AlphaFoldDB" id="A0A377J2Z0"/>
<dbReference type="InterPro" id="IPR015422">
    <property type="entry name" value="PyrdxlP-dep_Trfase_small"/>
</dbReference>
<dbReference type="InterPro" id="IPR015424">
    <property type="entry name" value="PyrdxlP-dep_Trfase"/>
</dbReference>
<evidence type="ECO:0000259" key="7">
    <source>
        <dbReference type="Pfam" id="PF00155"/>
    </source>
</evidence>
<evidence type="ECO:0000256" key="6">
    <source>
        <dbReference type="RuleBase" id="RU003693"/>
    </source>
</evidence>
<dbReference type="OrthoDB" id="9813612at2"/>
<comment type="cofactor">
    <cofactor evidence="1 6">
        <name>pyridoxal 5'-phosphate</name>
        <dbReference type="ChEBI" id="CHEBI:597326"/>
    </cofactor>
</comment>
<dbReference type="InterPro" id="IPR050106">
    <property type="entry name" value="HistidinolP_aminotransfase"/>
</dbReference>
<dbReference type="InterPro" id="IPR004839">
    <property type="entry name" value="Aminotransferase_I/II_large"/>
</dbReference>
<dbReference type="Proteomes" id="UP000254841">
    <property type="component" value="Unassembled WGS sequence"/>
</dbReference>
<name>A0A377J2Z0_9HELI</name>
<evidence type="ECO:0000313" key="8">
    <source>
        <dbReference type="EMBL" id="STO96604.1"/>
    </source>
</evidence>
<organism evidence="8 9">
    <name type="scientific">Helicobacter canis</name>
    <dbReference type="NCBI Taxonomy" id="29419"/>
    <lineage>
        <taxon>Bacteria</taxon>
        <taxon>Pseudomonadati</taxon>
        <taxon>Campylobacterota</taxon>
        <taxon>Epsilonproteobacteria</taxon>
        <taxon>Campylobacterales</taxon>
        <taxon>Helicobacteraceae</taxon>
        <taxon>Helicobacter</taxon>
    </lineage>
</organism>
<evidence type="ECO:0000313" key="9">
    <source>
        <dbReference type="Proteomes" id="UP000254841"/>
    </source>
</evidence>
<dbReference type="PANTHER" id="PTHR43643:SF3">
    <property type="entry name" value="HISTIDINOL-PHOSPHATE AMINOTRANSFERASE"/>
    <property type="match status" value="1"/>
</dbReference>
<dbReference type="Gene3D" id="3.90.1150.10">
    <property type="entry name" value="Aspartate Aminotransferase, domain 1"/>
    <property type="match status" value="1"/>
</dbReference>
<dbReference type="GO" id="GO:0004400">
    <property type="term" value="F:histidinol-phosphate transaminase activity"/>
    <property type="evidence" value="ECO:0007669"/>
    <property type="project" value="UniProtKB-EC"/>
</dbReference>
<evidence type="ECO:0000256" key="2">
    <source>
        <dbReference type="ARBA" id="ARBA00007970"/>
    </source>
</evidence>
<keyword evidence="3 8" id="KW-0032">Aminotransferase</keyword>
<accession>A0A377J2Z0</accession>
<dbReference type="SUPFAM" id="SSF53383">
    <property type="entry name" value="PLP-dependent transferases"/>
    <property type="match status" value="1"/>
</dbReference>
<keyword evidence="5 6" id="KW-0663">Pyridoxal phosphate</keyword>
<gene>
    <name evidence="8" type="primary">hisC_1</name>
    <name evidence="8" type="ORF">NCTC12410_00418</name>
</gene>
<dbReference type="InterPro" id="IPR001917">
    <property type="entry name" value="Aminotrans_II_pyridoxalP_BS"/>
</dbReference>
<dbReference type="EMBL" id="UGHV01000001">
    <property type="protein sequence ID" value="STO96604.1"/>
    <property type="molecule type" value="Genomic_DNA"/>
</dbReference>
<keyword evidence="4 8" id="KW-0808">Transferase</keyword>
<protein>
    <submittedName>
        <fullName evidence="8">Histidinol-phosphate aminotransferase</fullName>
        <ecNumber evidence="8">2.6.1.9</ecNumber>
    </submittedName>
</protein>
<evidence type="ECO:0000256" key="4">
    <source>
        <dbReference type="ARBA" id="ARBA00022679"/>
    </source>
</evidence>
<dbReference type="GO" id="GO:0030170">
    <property type="term" value="F:pyridoxal phosphate binding"/>
    <property type="evidence" value="ECO:0007669"/>
    <property type="project" value="InterPro"/>
</dbReference>
<dbReference type="InterPro" id="IPR015421">
    <property type="entry name" value="PyrdxlP-dep_Trfase_major"/>
</dbReference>
<dbReference type="Pfam" id="PF00155">
    <property type="entry name" value="Aminotran_1_2"/>
    <property type="match status" value="1"/>
</dbReference>
<dbReference type="PROSITE" id="PS00599">
    <property type="entry name" value="AA_TRANSFER_CLASS_2"/>
    <property type="match status" value="1"/>
</dbReference>